<dbReference type="AlphaFoldDB" id="A0A6J7GL79"/>
<gene>
    <name evidence="1" type="ORF">UFOPK3610_00654</name>
</gene>
<evidence type="ECO:0000313" key="1">
    <source>
        <dbReference type="EMBL" id="CAB4909051.1"/>
    </source>
</evidence>
<dbReference type="SUPFAM" id="SSF55486">
    <property type="entry name" value="Metalloproteases ('zincins'), catalytic domain"/>
    <property type="match status" value="1"/>
</dbReference>
<dbReference type="NCBIfam" id="TIGR03883">
    <property type="entry name" value="DUF2342_F420"/>
    <property type="match status" value="1"/>
</dbReference>
<dbReference type="InterPro" id="IPR022454">
    <property type="entry name" value="CHP03883_F420-assoc"/>
</dbReference>
<sequence length="341" mass="37251">MAEPIDWELAVATGVRMYPRGPRIPKDEALAAVQSLRLLAGQAVEPVRAVTGLVAAYEPADTVVVDRPAWIRSNVNGFATVAGPLLERLREGPEAVLAVGSRATAVQMGAVLAWLSGKVLGQFEVFVAPGNRQRLLLVAPSIVSAERALDVNSHDFRLWVCMHEETHRVQFSAVPWLTDYLVEQVHAFISLEEDDPGLLNRVMAASRAVLSGTTRKGLIELLQTDAQRAILDRATALMSLLEGHADVVMDEVGPSVIPSVAVIRSRFDARRHNPGQLDGLLRRFLGLDAKMRQYTDGARFVRGVVDRVGMGGFNQVWQSPTNLPTLEEIANPASWTKRVCS</sequence>
<dbReference type="InterPro" id="IPR018766">
    <property type="entry name" value="Zinicin_2"/>
</dbReference>
<protein>
    <submittedName>
        <fullName evidence="1">Unannotated protein</fullName>
    </submittedName>
</protein>
<dbReference type="Pfam" id="PF10103">
    <property type="entry name" value="Zincin_2"/>
    <property type="match status" value="1"/>
</dbReference>
<dbReference type="NCBIfam" id="TIGR03624">
    <property type="entry name" value="putative hydrolase"/>
    <property type="match status" value="1"/>
</dbReference>
<dbReference type="EMBL" id="CAFBMR010000016">
    <property type="protein sequence ID" value="CAB4909051.1"/>
    <property type="molecule type" value="Genomic_DNA"/>
</dbReference>
<dbReference type="PANTHER" id="PTHR39420:SF1">
    <property type="entry name" value="HYDROLASE"/>
    <property type="match status" value="1"/>
</dbReference>
<proteinExistence type="predicted"/>
<accession>A0A6J7GL79</accession>
<reference evidence="1" key="1">
    <citation type="submission" date="2020-05" db="EMBL/GenBank/DDBJ databases">
        <authorList>
            <person name="Chiriac C."/>
            <person name="Salcher M."/>
            <person name="Ghai R."/>
            <person name="Kavagutti S V."/>
        </authorList>
    </citation>
    <scope>NUCLEOTIDE SEQUENCE</scope>
</reference>
<name>A0A6J7GL79_9ZZZZ</name>
<dbReference type="InterPro" id="IPR042271">
    <property type="entry name" value="Zinicin_2_N"/>
</dbReference>
<dbReference type="PANTHER" id="PTHR39420">
    <property type="match status" value="1"/>
</dbReference>
<dbReference type="Gene3D" id="1.20.150.30">
    <property type="entry name" value="Zincin-like metallopeptidase, N-terminal domain"/>
    <property type="match status" value="1"/>
</dbReference>
<organism evidence="1">
    <name type="scientific">freshwater metagenome</name>
    <dbReference type="NCBI Taxonomy" id="449393"/>
    <lineage>
        <taxon>unclassified sequences</taxon>
        <taxon>metagenomes</taxon>
        <taxon>ecological metagenomes</taxon>
    </lineage>
</organism>